<dbReference type="AlphaFoldDB" id="A0A7S2GTP2"/>
<evidence type="ECO:0008006" key="3">
    <source>
        <dbReference type="Google" id="ProtNLM"/>
    </source>
</evidence>
<dbReference type="InterPro" id="IPR027417">
    <property type="entry name" value="P-loop_NTPase"/>
</dbReference>
<proteinExistence type="predicted"/>
<dbReference type="Gene3D" id="3.40.50.300">
    <property type="entry name" value="P-loop containing nucleotide triphosphate hydrolases"/>
    <property type="match status" value="1"/>
</dbReference>
<organism evidence="2">
    <name type="scientific">Haptolina brevifila</name>
    <dbReference type="NCBI Taxonomy" id="156173"/>
    <lineage>
        <taxon>Eukaryota</taxon>
        <taxon>Haptista</taxon>
        <taxon>Haptophyta</taxon>
        <taxon>Prymnesiophyceae</taxon>
        <taxon>Prymnesiales</taxon>
        <taxon>Prymnesiaceae</taxon>
        <taxon>Haptolina</taxon>
    </lineage>
</organism>
<accession>A0A7S2GTP2</accession>
<evidence type="ECO:0000256" key="1">
    <source>
        <dbReference type="ARBA" id="ARBA00022679"/>
    </source>
</evidence>
<dbReference type="PANTHER" id="PTHR10605">
    <property type="entry name" value="HEPARAN SULFATE SULFOTRANSFERASE"/>
    <property type="match status" value="1"/>
</dbReference>
<protein>
    <recommendedName>
        <fullName evidence="3">Sulfotransferase domain-containing protein</fullName>
    </recommendedName>
</protein>
<dbReference type="GO" id="GO:0008146">
    <property type="term" value="F:sulfotransferase activity"/>
    <property type="evidence" value="ECO:0007669"/>
    <property type="project" value="InterPro"/>
</dbReference>
<dbReference type="EMBL" id="HBGU01039472">
    <property type="protein sequence ID" value="CAD9467315.1"/>
    <property type="molecule type" value="Transcribed_RNA"/>
</dbReference>
<keyword evidence="1" id="KW-0808">Transferase</keyword>
<name>A0A7S2GTP2_9EUKA</name>
<dbReference type="SUPFAM" id="SSF52540">
    <property type="entry name" value="P-loop containing nucleoside triphosphate hydrolases"/>
    <property type="match status" value="1"/>
</dbReference>
<reference evidence="2" key="1">
    <citation type="submission" date="2021-01" db="EMBL/GenBank/DDBJ databases">
        <authorList>
            <person name="Corre E."/>
            <person name="Pelletier E."/>
            <person name="Niang G."/>
            <person name="Scheremetjew M."/>
            <person name="Finn R."/>
            <person name="Kale V."/>
            <person name="Holt S."/>
            <person name="Cochrane G."/>
            <person name="Meng A."/>
            <person name="Brown T."/>
            <person name="Cohen L."/>
        </authorList>
    </citation>
    <scope>NUCLEOTIDE SEQUENCE</scope>
    <source>
        <strain evidence="2">UTEX LB 985</strain>
    </source>
</reference>
<sequence length="180" mass="19316">MRRVSSCSSLMLRPGAGVWRSSRYAANLAAWYAHLPKSQLKVIATEELEAHPDELLSEIIDYLGLAGYPRLPSSSTDHFCMTSKRADTRVEPTDSASSAAWRAGRLDDASDEGSLEHASIDPCIRDTDKAAGSGGSAAGSGGSAGYAVEKATASFLRSFFAPYNQRLFKLIGRTLPWDGV</sequence>
<gene>
    <name evidence="2" type="ORF">CBRE1094_LOCUS21546</name>
</gene>
<dbReference type="PANTHER" id="PTHR10605:SF56">
    <property type="entry name" value="BIFUNCTIONAL HEPARAN SULFATE N-DEACETYLASE_N-SULFOTRANSFERASE"/>
    <property type="match status" value="1"/>
</dbReference>
<evidence type="ECO:0000313" key="2">
    <source>
        <dbReference type="EMBL" id="CAD9467315.1"/>
    </source>
</evidence>
<dbReference type="InterPro" id="IPR037359">
    <property type="entry name" value="NST/OST"/>
</dbReference>